<dbReference type="InterPro" id="IPR004307">
    <property type="entry name" value="TspO_MBR"/>
</dbReference>
<comment type="caution">
    <text evidence="7">The sequence shown here is derived from an EMBL/GenBank/DDBJ whole genome shotgun (WGS) entry which is preliminary data.</text>
</comment>
<dbReference type="Pfam" id="PF03073">
    <property type="entry name" value="TspO_MBR"/>
    <property type="match status" value="1"/>
</dbReference>
<gene>
    <name evidence="7" type="ORF">D4764_04G0006930</name>
</gene>
<feature type="transmembrane region" description="Helical" evidence="6">
    <location>
        <begin position="210"/>
        <end position="232"/>
    </location>
</feature>
<dbReference type="FunFam" id="1.20.1260.100:FF:000001">
    <property type="entry name" value="translocator protein 2"/>
    <property type="match status" value="1"/>
</dbReference>
<dbReference type="Gene3D" id="1.20.1260.100">
    <property type="entry name" value="TspO/MBR protein"/>
    <property type="match status" value="1"/>
</dbReference>
<proteinExistence type="inferred from homology"/>
<comment type="similarity">
    <text evidence="2">Belongs to the TspO/BZRP family.</text>
</comment>
<name>A0A5C6N454_9TELE</name>
<keyword evidence="8" id="KW-1185">Reference proteome</keyword>
<evidence type="ECO:0000313" key="8">
    <source>
        <dbReference type="Proteomes" id="UP000324091"/>
    </source>
</evidence>
<dbReference type="GO" id="GO:0033013">
    <property type="term" value="P:tetrapyrrole metabolic process"/>
    <property type="evidence" value="ECO:0007669"/>
    <property type="project" value="UniProtKB-ARBA"/>
</dbReference>
<protein>
    <submittedName>
        <fullName evidence="7">Translocator protein</fullName>
    </submittedName>
</protein>
<accession>A0A5C6N454</accession>
<evidence type="ECO:0000313" key="7">
    <source>
        <dbReference type="EMBL" id="TWW62046.1"/>
    </source>
</evidence>
<feature type="transmembrane region" description="Helical" evidence="6">
    <location>
        <begin position="150"/>
        <end position="171"/>
    </location>
</feature>
<comment type="subcellular location">
    <subcellularLocation>
        <location evidence="1">Membrane</location>
        <topology evidence="1">Multi-pass membrane protein</topology>
    </subcellularLocation>
</comment>
<evidence type="ECO:0000256" key="2">
    <source>
        <dbReference type="ARBA" id="ARBA00007524"/>
    </source>
</evidence>
<dbReference type="EMBL" id="RHFK02000017">
    <property type="protein sequence ID" value="TWW62046.1"/>
    <property type="molecule type" value="Genomic_DNA"/>
</dbReference>
<evidence type="ECO:0000256" key="3">
    <source>
        <dbReference type="ARBA" id="ARBA00022692"/>
    </source>
</evidence>
<dbReference type="CDD" id="cd15904">
    <property type="entry name" value="TSPO_MBR"/>
    <property type="match status" value="1"/>
</dbReference>
<keyword evidence="5 6" id="KW-0472">Membrane</keyword>
<evidence type="ECO:0000256" key="6">
    <source>
        <dbReference type="SAM" id="Phobius"/>
    </source>
</evidence>
<dbReference type="PANTHER" id="PTHR10057">
    <property type="entry name" value="PERIPHERAL-TYPE BENZODIAZEPINE RECEPTOR"/>
    <property type="match status" value="1"/>
</dbReference>
<evidence type="ECO:0000256" key="1">
    <source>
        <dbReference type="ARBA" id="ARBA00004141"/>
    </source>
</evidence>
<evidence type="ECO:0000256" key="4">
    <source>
        <dbReference type="ARBA" id="ARBA00022989"/>
    </source>
</evidence>
<reference evidence="7 8" key="1">
    <citation type="submission" date="2019-04" db="EMBL/GenBank/DDBJ databases">
        <title>Chromosome genome assembly for Takifugu flavidus.</title>
        <authorList>
            <person name="Xiao S."/>
        </authorList>
    </citation>
    <scope>NUCLEOTIDE SEQUENCE [LARGE SCALE GENOMIC DNA]</scope>
    <source>
        <strain evidence="7">HTHZ2018</strain>
        <tissue evidence="7">Muscle</tissue>
    </source>
</reference>
<dbReference type="InterPro" id="IPR038330">
    <property type="entry name" value="TspO/MBR-related_sf"/>
</dbReference>
<sequence>ILQVPEHRYLSPVKRRQRDEKFGCAFGRVAGYYGSCRTSVADTEEACYNRAGWIHLQSGTIYVIWVSEDQFDVGASQEFVAGPTDKTALPVPLAPITQHIIPEVYANMWTVLGMTTLPHVGGFLGGLITRSEVKTWYPTLKKPSWRPPNAAFPVVWTCLYTGMGYGSYLVYKELGGFTDDAVVPLGLYGLQLALNWAWTPIFFGAHKLKWAFIEIIFLTGTVAATMVSWYSISRTATLLMAPYLSWLCLATSLNYRIWRDNPEKKDD</sequence>
<keyword evidence="3 6" id="KW-0812">Transmembrane</keyword>
<dbReference type="PANTHER" id="PTHR10057:SF0">
    <property type="entry name" value="TRANSLOCATOR PROTEIN"/>
    <property type="match status" value="1"/>
</dbReference>
<feature type="non-terminal residue" evidence="7">
    <location>
        <position position="1"/>
    </location>
</feature>
<feature type="transmembrane region" description="Helical" evidence="6">
    <location>
        <begin position="183"/>
        <end position="203"/>
    </location>
</feature>
<feature type="transmembrane region" description="Helical" evidence="6">
    <location>
        <begin position="238"/>
        <end position="258"/>
    </location>
</feature>
<evidence type="ECO:0000256" key="5">
    <source>
        <dbReference type="ARBA" id="ARBA00023136"/>
    </source>
</evidence>
<dbReference type="GO" id="GO:0005741">
    <property type="term" value="C:mitochondrial outer membrane"/>
    <property type="evidence" value="ECO:0007669"/>
    <property type="project" value="TreeGrafter"/>
</dbReference>
<dbReference type="AlphaFoldDB" id="A0A5C6N454"/>
<dbReference type="Proteomes" id="UP000324091">
    <property type="component" value="Chromosome 4"/>
</dbReference>
<keyword evidence="4 6" id="KW-1133">Transmembrane helix</keyword>
<organism evidence="7 8">
    <name type="scientific">Takifugu flavidus</name>
    <name type="common">sansaifugu</name>
    <dbReference type="NCBI Taxonomy" id="433684"/>
    <lineage>
        <taxon>Eukaryota</taxon>
        <taxon>Metazoa</taxon>
        <taxon>Chordata</taxon>
        <taxon>Craniata</taxon>
        <taxon>Vertebrata</taxon>
        <taxon>Euteleostomi</taxon>
        <taxon>Actinopterygii</taxon>
        <taxon>Neopterygii</taxon>
        <taxon>Teleostei</taxon>
        <taxon>Neoteleostei</taxon>
        <taxon>Acanthomorphata</taxon>
        <taxon>Eupercaria</taxon>
        <taxon>Tetraodontiformes</taxon>
        <taxon>Tetradontoidea</taxon>
        <taxon>Tetraodontidae</taxon>
        <taxon>Takifugu</taxon>
    </lineage>
</organism>